<dbReference type="InterPro" id="IPR036390">
    <property type="entry name" value="WH_DNA-bd_sf"/>
</dbReference>
<dbReference type="InterPro" id="IPR036388">
    <property type="entry name" value="WH-like_DNA-bd_sf"/>
</dbReference>
<proteinExistence type="predicted"/>
<dbReference type="AlphaFoldDB" id="A0A8J3PAK4"/>
<protein>
    <recommendedName>
        <fullName evidence="3">ArsR family transcriptional regulator</fullName>
    </recommendedName>
</protein>
<keyword evidence="2" id="KW-1185">Reference proteome</keyword>
<dbReference type="CDD" id="cd00090">
    <property type="entry name" value="HTH_ARSR"/>
    <property type="match status" value="1"/>
</dbReference>
<accession>A0A8J3PAK4</accession>
<name>A0A8J3PAK4_9ACTN</name>
<reference evidence="1 2" key="1">
    <citation type="submission" date="2021-01" db="EMBL/GenBank/DDBJ databases">
        <title>Whole genome shotgun sequence of Catellatospora coxensis NBRC 107359.</title>
        <authorList>
            <person name="Komaki H."/>
            <person name="Tamura T."/>
        </authorList>
    </citation>
    <scope>NUCLEOTIDE SEQUENCE [LARGE SCALE GENOMIC DNA]</scope>
    <source>
        <strain evidence="1 2">NBRC 107359</strain>
    </source>
</reference>
<dbReference type="EMBL" id="BONI01000040">
    <property type="protein sequence ID" value="GIG07931.1"/>
    <property type="molecule type" value="Genomic_DNA"/>
</dbReference>
<evidence type="ECO:0008006" key="3">
    <source>
        <dbReference type="Google" id="ProtNLM"/>
    </source>
</evidence>
<organism evidence="1 2">
    <name type="scientific">Catellatospora coxensis</name>
    <dbReference type="NCBI Taxonomy" id="310354"/>
    <lineage>
        <taxon>Bacteria</taxon>
        <taxon>Bacillati</taxon>
        <taxon>Actinomycetota</taxon>
        <taxon>Actinomycetes</taxon>
        <taxon>Micromonosporales</taxon>
        <taxon>Micromonosporaceae</taxon>
        <taxon>Catellatospora</taxon>
    </lineage>
</organism>
<dbReference type="SUPFAM" id="SSF46785">
    <property type="entry name" value="Winged helix' DNA-binding domain"/>
    <property type="match status" value="1"/>
</dbReference>
<evidence type="ECO:0000313" key="1">
    <source>
        <dbReference type="EMBL" id="GIG07931.1"/>
    </source>
</evidence>
<dbReference type="Proteomes" id="UP000630887">
    <property type="component" value="Unassembled WGS sequence"/>
</dbReference>
<evidence type="ECO:0000313" key="2">
    <source>
        <dbReference type="Proteomes" id="UP000630887"/>
    </source>
</evidence>
<dbReference type="Pfam" id="PF12840">
    <property type="entry name" value="HTH_20"/>
    <property type="match status" value="1"/>
</dbReference>
<dbReference type="Gene3D" id="1.10.10.10">
    <property type="entry name" value="Winged helix-like DNA-binding domain superfamily/Winged helix DNA-binding domain"/>
    <property type="match status" value="1"/>
</dbReference>
<dbReference type="InterPro" id="IPR011991">
    <property type="entry name" value="ArsR-like_HTH"/>
</dbReference>
<gene>
    <name evidence="1" type="ORF">Cco03nite_46310</name>
</gene>
<sequence length="261" mass="28196">MPTPKIATILRELLLFCPVRACHTHSLRKIVAAGTDRSSLLDKFCCRWEGGGMFEVGVIEDPVVAEVSLDPVRARLLAALVEPGSATTLAAQAGLTRQKVNHHLRTLESHGLVELVEERRKGNCTERVLRATAASYVISPAAFSAVAPDPERSPDQQSARWLLALASRLVREVGELITGARAARRPLATFAVDSEIRFASAGDRAAFAAELTETLAALVSRYHDGSATGGRRHRLVVGLHPSLLLPRADGTRSAEQDTEKE</sequence>
<comment type="caution">
    <text evidence="1">The sequence shown here is derived from an EMBL/GenBank/DDBJ whole genome shotgun (WGS) entry which is preliminary data.</text>
</comment>